<organism evidence="2 3">
    <name type="scientific">Knoellia aerolata DSM 18566</name>
    <dbReference type="NCBI Taxonomy" id="1385519"/>
    <lineage>
        <taxon>Bacteria</taxon>
        <taxon>Bacillati</taxon>
        <taxon>Actinomycetota</taxon>
        <taxon>Actinomycetes</taxon>
        <taxon>Micrococcales</taxon>
        <taxon>Intrasporangiaceae</taxon>
        <taxon>Knoellia</taxon>
    </lineage>
</organism>
<keyword evidence="1" id="KW-0472">Membrane</keyword>
<comment type="caution">
    <text evidence="2">The sequence shown here is derived from an EMBL/GenBank/DDBJ whole genome shotgun (WGS) entry which is preliminary data.</text>
</comment>
<keyword evidence="1" id="KW-1133">Transmembrane helix</keyword>
<dbReference type="STRING" id="1385519.N801_16585"/>
<feature type="transmembrane region" description="Helical" evidence="1">
    <location>
        <begin position="69"/>
        <end position="90"/>
    </location>
</feature>
<dbReference type="Proteomes" id="UP000030013">
    <property type="component" value="Unassembled WGS sequence"/>
</dbReference>
<evidence type="ECO:0000313" key="2">
    <source>
        <dbReference type="EMBL" id="KGN40062.1"/>
    </source>
</evidence>
<keyword evidence="3" id="KW-1185">Reference proteome</keyword>
<evidence type="ECO:0000313" key="3">
    <source>
        <dbReference type="Proteomes" id="UP000030013"/>
    </source>
</evidence>
<evidence type="ECO:0000256" key="1">
    <source>
        <dbReference type="SAM" id="Phobius"/>
    </source>
</evidence>
<dbReference type="EMBL" id="AVPL01000055">
    <property type="protein sequence ID" value="KGN40062.1"/>
    <property type="molecule type" value="Genomic_DNA"/>
</dbReference>
<feature type="transmembrane region" description="Helical" evidence="1">
    <location>
        <begin position="173"/>
        <end position="194"/>
    </location>
</feature>
<feature type="transmembrane region" description="Helical" evidence="1">
    <location>
        <begin position="19"/>
        <end position="38"/>
    </location>
</feature>
<reference evidence="2 3" key="1">
    <citation type="submission" date="2013-08" db="EMBL/GenBank/DDBJ databases">
        <title>The genome sequence of Knoellia aerolata.</title>
        <authorList>
            <person name="Zhu W."/>
            <person name="Wang G."/>
        </authorList>
    </citation>
    <scope>NUCLEOTIDE SEQUENCE [LARGE SCALE GENOMIC DNA]</scope>
    <source>
        <strain evidence="2 3">DSM 18566</strain>
    </source>
</reference>
<evidence type="ECO:0008006" key="4">
    <source>
        <dbReference type="Google" id="ProtNLM"/>
    </source>
</evidence>
<sequence>MTATVAGERRHTMRLSERFGALAGALAILLVIIGSDVLGTPPGAQTPHPSGQQSLDRLQWVAETSSAQVGVSVELLGFAFLVLFIAHLSVRVGGAGWIATAALAGGVIAVALKLASGAPMFVAYLLRDEISPQTARLLSDLNGVAFVMMWLPMGIFVACASAAGLLTRELGRVLGWFGIVAGSACVLATVVTGLHVLSAFFLPYVLCLLWILLVSLRLGLRRALSVAATTQTRVPVEV</sequence>
<gene>
    <name evidence="2" type="ORF">N801_16585</name>
</gene>
<dbReference type="AlphaFoldDB" id="A0A0A0JVJ3"/>
<proteinExistence type="predicted"/>
<protein>
    <recommendedName>
        <fullName evidence="4">DUF4386 domain-containing protein</fullName>
    </recommendedName>
</protein>
<feature type="transmembrane region" description="Helical" evidence="1">
    <location>
        <begin position="97"/>
        <end position="124"/>
    </location>
</feature>
<feature type="transmembrane region" description="Helical" evidence="1">
    <location>
        <begin position="200"/>
        <end position="220"/>
    </location>
</feature>
<accession>A0A0A0JVJ3</accession>
<keyword evidence="1" id="KW-0812">Transmembrane</keyword>
<feature type="transmembrane region" description="Helical" evidence="1">
    <location>
        <begin position="144"/>
        <end position="166"/>
    </location>
</feature>
<name>A0A0A0JVJ3_9MICO</name>